<feature type="transmembrane region" description="Helical" evidence="16">
    <location>
        <begin position="23"/>
        <end position="45"/>
    </location>
</feature>
<evidence type="ECO:0000313" key="19">
    <source>
        <dbReference type="Proteomes" id="UP001370490"/>
    </source>
</evidence>
<dbReference type="Pfam" id="PF13639">
    <property type="entry name" value="zf-RING_2"/>
    <property type="match status" value="1"/>
</dbReference>
<evidence type="ECO:0000256" key="3">
    <source>
        <dbReference type="ARBA" id="ARBA00004906"/>
    </source>
</evidence>
<name>A0AAN8UAB1_9MAGN</name>
<dbReference type="PANTHER" id="PTHR46913:SF1">
    <property type="entry name" value="RING-H2 FINGER PROTEIN ATL16"/>
    <property type="match status" value="1"/>
</dbReference>
<evidence type="ECO:0000256" key="6">
    <source>
        <dbReference type="ARBA" id="ARBA00022692"/>
    </source>
</evidence>
<evidence type="ECO:0000256" key="5">
    <source>
        <dbReference type="ARBA" id="ARBA00022679"/>
    </source>
</evidence>
<comment type="caution">
    <text evidence="18">The sequence shown here is derived from an EMBL/GenBank/DDBJ whole genome shotgun (WGS) entry which is preliminary data.</text>
</comment>
<dbReference type="AlphaFoldDB" id="A0AAN8UAB1"/>
<comment type="subcellular location">
    <subcellularLocation>
        <location evidence="2">Membrane</location>
        <topology evidence="2">Single-pass membrane protein</topology>
    </subcellularLocation>
</comment>
<comment type="catalytic activity">
    <reaction evidence="1">
        <text>S-ubiquitinyl-[E2 ubiquitin-conjugating enzyme]-L-cysteine + [acceptor protein]-L-lysine = [E2 ubiquitin-conjugating enzyme]-L-cysteine + N(6)-ubiquitinyl-[acceptor protein]-L-lysine.</text>
        <dbReference type="EC" id="2.3.2.27"/>
    </reaction>
</comment>
<evidence type="ECO:0000256" key="11">
    <source>
        <dbReference type="ARBA" id="ARBA00022989"/>
    </source>
</evidence>
<keyword evidence="12 16" id="KW-0472">Membrane</keyword>
<dbReference type="GO" id="GO:0061630">
    <property type="term" value="F:ubiquitin protein ligase activity"/>
    <property type="evidence" value="ECO:0007669"/>
    <property type="project" value="UniProtKB-EC"/>
</dbReference>
<evidence type="ECO:0000313" key="18">
    <source>
        <dbReference type="EMBL" id="KAK6911785.1"/>
    </source>
</evidence>
<dbReference type="InterPro" id="IPR013083">
    <property type="entry name" value="Znf_RING/FYVE/PHD"/>
</dbReference>
<proteinExistence type="inferred from homology"/>
<evidence type="ECO:0000256" key="9">
    <source>
        <dbReference type="ARBA" id="ARBA00022786"/>
    </source>
</evidence>
<dbReference type="CDD" id="cd16461">
    <property type="entry name" value="RING-H2_EL5-like"/>
    <property type="match status" value="1"/>
</dbReference>
<keyword evidence="7" id="KW-0479">Metal-binding</keyword>
<keyword evidence="5" id="KW-0808">Transferase</keyword>
<feature type="domain" description="RING-type" evidence="17">
    <location>
        <begin position="113"/>
        <end position="155"/>
    </location>
</feature>
<evidence type="ECO:0000256" key="1">
    <source>
        <dbReference type="ARBA" id="ARBA00000900"/>
    </source>
</evidence>
<evidence type="ECO:0000256" key="12">
    <source>
        <dbReference type="ARBA" id="ARBA00023136"/>
    </source>
</evidence>
<reference evidence="18 19" key="1">
    <citation type="submission" date="2023-12" db="EMBL/GenBank/DDBJ databases">
        <title>A high-quality genome assembly for Dillenia turbinata (Dilleniales).</title>
        <authorList>
            <person name="Chanderbali A."/>
        </authorList>
    </citation>
    <scope>NUCLEOTIDE SEQUENCE [LARGE SCALE GENOMIC DNA]</scope>
    <source>
        <strain evidence="18">LSX21</strain>
        <tissue evidence="18">Leaf</tissue>
    </source>
</reference>
<keyword evidence="19" id="KW-1185">Reference proteome</keyword>
<evidence type="ECO:0000256" key="4">
    <source>
        <dbReference type="ARBA" id="ARBA00012483"/>
    </source>
</evidence>
<evidence type="ECO:0000256" key="15">
    <source>
        <dbReference type="SAM" id="MobiDB-lite"/>
    </source>
</evidence>
<protein>
    <recommendedName>
        <fullName evidence="4">RING-type E3 ubiquitin transferase</fullName>
        <ecNumber evidence="4">2.3.2.27</ecNumber>
    </recommendedName>
</protein>
<dbReference type="SUPFAM" id="SSF57850">
    <property type="entry name" value="RING/U-box"/>
    <property type="match status" value="1"/>
</dbReference>
<evidence type="ECO:0000256" key="10">
    <source>
        <dbReference type="ARBA" id="ARBA00022833"/>
    </source>
</evidence>
<dbReference type="PANTHER" id="PTHR46913">
    <property type="entry name" value="RING-H2 FINGER PROTEIN ATL16"/>
    <property type="match status" value="1"/>
</dbReference>
<dbReference type="EMBL" id="JBAMMX010000028">
    <property type="protein sequence ID" value="KAK6911785.1"/>
    <property type="molecule type" value="Genomic_DNA"/>
</dbReference>
<dbReference type="SMART" id="SM00184">
    <property type="entry name" value="RING"/>
    <property type="match status" value="1"/>
</dbReference>
<dbReference type="Proteomes" id="UP001370490">
    <property type="component" value="Unassembled WGS sequence"/>
</dbReference>
<dbReference type="PROSITE" id="PS50089">
    <property type="entry name" value="ZF_RING_2"/>
    <property type="match status" value="1"/>
</dbReference>
<feature type="region of interest" description="Disordered" evidence="15">
    <location>
        <begin position="247"/>
        <end position="270"/>
    </location>
</feature>
<evidence type="ECO:0000256" key="8">
    <source>
        <dbReference type="ARBA" id="ARBA00022771"/>
    </source>
</evidence>
<evidence type="ECO:0000256" key="14">
    <source>
        <dbReference type="PROSITE-ProRule" id="PRU00175"/>
    </source>
</evidence>
<accession>A0AAN8UAB1</accession>
<evidence type="ECO:0000259" key="17">
    <source>
        <dbReference type="PROSITE" id="PS50089"/>
    </source>
</evidence>
<keyword evidence="11 16" id="KW-1133">Transmembrane helix</keyword>
<evidence type="ECO:0000256" key="16">
    <source>
        <dbReference type="SAM" id="Phobius"/>
    </source>
</evidence>
<gene>
    <name evidence="18" type="ORF">RJ641_023878</name>
</gene>
<dbReference type="GO" id="GO:0008270">
    <property type="term" value="F:zinc ion binding"/>
    <property type="evidence" value="ECO:0007669"/>
    <property type="project" value="UniProtKB-KW"/>
</dbReference>
<keyword evidence="6 16" id="KW-0812">Transmembrane</keyword>
<keyword evidence="8 14" id="KW-0863">Zinc-finger</keyword>
<feature type="compositionally biased region" description="Low complexity" evidence="15">
    <location>
        <begin position="210"/>
        <end position="221"/>
    </location>
</feature>
<organism evidence="18 19">
    <name type="scientific">Dillenia turbinata</name>
    <dbReference type="NCBI Taxonomy" id="194707"/>
    <lineage>
        <taxon>Eukaryota</taxon>
        <taxon>Viridiplantae</taxon>
        <taxon>Streptophyta</taxon>
        <taxon>Embryophyta</taxon>
        <taxon>Tracheophyta</taxon>
        <taxon>Spermatophyta</taxon>
        <taxon>Magnoliopsida</taxon>
        <taxon>eudicotyledons</taxon>
        <taxon>Gunneridae</taxon>
        <taxon>Pentapetalae</taxon>
        <taxon>Dilleniales</taxon>
        <taxon>Dilleniaceae</taxon>
        <taxon>Dillenia</taxon>
    </lineage>
</organism>
<dbReference type="InterPro" id="IPR044600">
    <property type="entry name" value="ATL1/ATL16-like"/>
</dbReference>
<dbReference type="FunFam" id="3.30.40.10:FF:000475">
    <property type="entry name" value="RING-H2 finger protein ATL3"/>
    <property type="match status" value="1"/>
</dbReference>
<dbReference type="GO" id="GO:0016567">
    <property type="term" value="P:protein ubiquitination"/>
    <property type="evidence" value="ECO:0007669"/>
    <property type="project" value="InterPro"/>
</dbReference>
<dbReference type="InterPro" id="IPR001841">
    <property type="entry name" value="Znf_RING"/>
</dbReference>
<keyword evidence="9" id="KW-0833">Ubl conjugation pathway</keyword>
<evidence type="ECO:0000256" key="13">
    <source>
        <dbReference type="ARBA" id="ARBA00024209"/>
    </source>
</evidence>
<feature type="region of interest" description="Disordered" evidence="15">
    <location>
        <begin position="192"/>
        <end position="221"/>
    </location>
</feature>
<dbReference type="Gene3D" id="3.30.40.10">
    <property type="entry name" value="Zinc/RING finger domain, C3HC4 (zinc finger)"/>
    <property type="match status" value="1"/>
</dbReference>
<sequence>MGDSSELKDSLHDSTAVELTGKIMVATIIVLFLVVAFVVFLHIYAKLFWYPLRGTAAAAGASSERRRSRRQRLVFAAEGGGEVGAQQQRRGLDPSVLKSLAVVTLDSKQGEECAVCLSEMGEGEKVRMLPNCNHGFHLDCIDMWFHSHSTCPLCRNPIVTPCSDTVAIQILPNPNSPNFPTNVLFWGNETQVTTATGPGGESRPPPLPSPSAASTSRSSSTSFGDLAIDTLTIIPTTRQTDMVGSSLTTAAAASPPPTTSGDELEAKSPTATTRLRSLRRLLSTKRVIVPSTSCSSTAAADVEQV</sequence>
<comment type="similarity">
    <text evidence="13">Belongs to the RING-type zinc finger family. ATL subfamily.</text>
</comment>
<evidence type="ECO:0000256" key="7">
    <source>
        <dbReference type="ARBA" id="ARBA00022723"/>
    </source>
</evidence>
<dbReference type="GO" id="GO:0016020">
    <property type="term" value="C:membrane"/>
    <property type="evidence" value="ECO:0007669"/>
    <property type="project" value="UniProtKB-SubCell"/>
</dbReference>
<dbReference type="EC" id="2.3.2.27" evidence="4"/>
<keyword evidence="10" id="KW-0862">Zinc</keyword>
<comment type="pathway">
    <text evidence="3">Protein modification; protein ubiquitination.</text>
</comment>
<evidence type="ECO:0000256" key="2">
    <source>
        <dbReference type="ARBA" id="ARBA00004167"/>
    </source>
</evidence>